<reference evidence="1 2" key="1">
    <citation type="submission" date="2019-06" db="EMBL/GenBank/DDBJ databases">
        <title>Sequencing the genomes of 1000 actinobacteria strains.</title>
        <authorList>
            <person name="Klenk H.-P."/>
        </authorList>
    </citation>
    <scope>NUCLEOTIDE SEQUENCE [LARGE SCALE GENOMIC DNA]</scope>
    <source>
        <strain evidence="1 2">DSM 102131</strain>
    </source>
</reference>
<accession>A0A561WWV0</accession>
<keyword evidence="2" id="KW-1185">Reference proteome</keyword>
<dbReference type="SUPFAM" id="SSF55298">
    <property type="entry name" value="YjgF-like"/>
    <property type="match status" value="1"/>
</dbReference>
<dbReference type="EMBL" id="VIXA01000001">
    <property type="protein sequence ID" value="TWG28357.1"/>
    <property type="molecule type" value="Genomic_DNA"/>
</dbReference>
<dbReference type="PANTHER" id="PTHR11803">
    <property type="entry name" value="2-IMINOBUTANOATE/2-IMINOPROPANOATE DEAMINASE RIDA"/>
    <property type="match status" value="1"/>
</dbReference>
<dbReference type="Pfam" id="PF01042">
    <property type="entry name" value="Ribonuc_L-PSP"/>
    <property type="match status" value="1"/>
</dbReference>
<dbReference type="InterPro" id="IPR006175">
    <property type="entry name" value="YjgF/YER057c/UK114"/>
</dbReference>
<evidence type="ECO:0000313" key="2">
    <source>
        <dbReference type="Proteomes" id="UP000319927"/>
    </source>
</evidence>
<dbReference type="PANTHER" id="PTHR11803:SF39">
    <property type="entry name" value="2-IMINOBUTANOATE_2-IMINOPROPANOATE DEAMINASE"/>
    <property type="match status" value="1"/>
</dbReference>
<dbReference type="InterPro" id="IPR035959">
    <property type="entry name" value="RutC-like_sf"/>
</dbReference>
<dbReference type="Proteomes" id="UP000319927">
    <property type="component" value="Unassembled WGS sequence"/>
</dbReference>
<dbReference type="CDD" id="cd00448">
    <property type="entry name" value="YjgF_YER057c_UK114_family"/>
    <property type="match status" value="1"/>
</dbReference>
<dbReference type="RefSeq" id="WP_211364359.1">
    <property type="nucleotide sequence ID" value="NZ_VIXA01000001.1"/>
</dbReference>
<dbReference type="GO" id="GO:0019239">
    <property type="term" value="F:deaminase activity"/>
    <property type="evidence" value="ECO:0007669"/>
    <property type="project" value="TreeGrafter"/>
</dbReference>
<organism evidence="1 2">
    <name type="scientific">Micromonospora palomenae</name>
    <dbReference type="NCBI Taxonomy" id="1461247"/>
    <lineage>
        <taxon>Bacteria</taxon>
        <taxon>Bacillati</taxon>
        <taxon>Actinomycetota</taxon>
        <taxon>Actinomycetes</taxon>
        <taxon>Micromonosporales</taxon>
        <taxon>Micromonosporaceae</taxon>
        <taxon>Micromonospora</taxon>
    </lineage>
</organism>
<evidence type="ECO:0000313" key="1">
    <source>
        <dbReference type="EMBL" id="TWG28357.1"/>
    </source>
</evidence>
<dbReference type="Gene3D" id="3.30.1330.40">
    <property type="entry name" value="RutC-like"/>
    <property type="match status" value="1"/>
</dbReference>
<dbReference type="GO" id="GO:0005829">
    <property type="term" value="C:cytosol"/>
    <property type="evidence" value="ECO:0007669"/>
    <property type="project" value="TreeGrafter"/>
</dbReference>
<comment type="caution">
    <text evidence="1">The sequence shown here is derived from an EMBL/GenBank/DDBJ whole genome shotgun (WGS) entry which is preliminary data.</text>
</comment>
<sequence>MSTTVKSFNFHVPWEGLYGFSQAMQVGDTVYISGQLAHDAEGNFVGEGDFDAQMKATLENLDKVLAHFGASRLQVVETTVLVVGLREHFNAAAAAHARYFGDHRPTSTTFGVVELALPAQLVEIGAVVRLDIGS</sequence>
<protein>
    <submittedName>
        <fullName evidence="1">Enamine deaminase RidA (YjgF/YER057c/UK114 family)</fullName>
    </submittedName>
</protein>
<name>A0A561WWV0_9ACTN</name>
<proteinExistence type="predicted"/>
<dbReference type="AlphaFoldDB" id="A0A561WWV0"/>
<gene>
    <name evidence="1" type="ORF">FHX75_111509</name>
</gene>